<feature type="compositionally biased region" description="Basic and acidic residues" evidence="3">
    <location>
        <begin position="467"/>
        <end position="480"/>
    </location>
</feature>
<evidence type="ECO:0000256" key="3">
    <source>
        <dbReference type="SAM" id="MobiDB-lite"/>
    </source>
</evidence>
<organism evidence="4 5">
    <name type="scientific">Alligator sinensis</name>
    <name type="common">Chinese alligator</name>
    <dbReference type="NCBI Taxonomy" id="38654"/>
    <lineage>
        <taxon>Eukaryota</taxon>
        <taxon>Metazoa</taxon>
        <taxon>Chordata</taxon>
        <taxon>Craniata</taxon>
        <taxon>Vertebrata</taxon>
        <taxon>Euteleostomi</taxon>
        <taxon>Archelosauria</taxon>
        <taxon>Archosauria</taxon>
        <taxon>Crocodylia</taxon>
        <taxon>Alligatoridae</taxon>
        <taxon>Alligatorinae</taxon>
        <taxon>Alligator</taxon>
    </lineage>
</organism>
<dbReference type="PANTHER" id="PTHR21549">
    <property type="entry name" value="MUTATED IN BLADDER CANCER 1"/>
    <property type="match status" value="1"/>
</dbReference>
<protein>
    <submittedName>
        <fullName evidence="5">Coiled-coil domain-containing protein 112</fullName>
    </submittedName>
</protein>
<reference evidence="5" key="1">
    <citation type="submission" date="2025-08" db="UniProtKB">
        <authorList>
            <consortium name="RefSeq"/>
        </authorList>
    </citation>
    <scope>IDENTIFICATION</scope>
</reference>
<dbReference type="eggNOG" id="ENOG502QUHE">
    <property type="taxonomic scope" value="Eukaryota"/>
</dbReference>
<dbReference type="OrthoDB" id="2152435at2759"/>
<dbReference type="PANTHER" id="PTHR21549:SF0">
    <property type="entry name" value="COILED-COIL DOMAIN-CONTAINING PROTEIN 112"/>
    <property type="match status" value="1"/>
</dbReference>
<feature type="coiled-coil region" evidence="2">
    <location>
        <begin position="279"/>
        <end position="455"/>
    </location>
</feature>
<evidence type="ECO:0000256" key="1">
    <source>
        <dbReference type="ARBA" id="ARBA00023054"/>
    </source>
</evidence>
<evidence type="ECO:0000313" key="4">
    <source>
        <dbReference type="Proteomes" id="UP000189705"/>
    </source>
</evidence>
<name>A0A1U7RIK5_ALLSI</name>
<dbReference type="AlphaFoldDB" id="A0A1U7RIK5"/>
<dbReference type="KEGG" id="asn:102376614"/>
<proteinExistence type="predicted"/>
<accession>A0A1U7RIK5</accession>
<evidence type="ECO:0000256" key="2">
    <source>
        <dbReference type="SAM" id="Coils"/>
    </source>
</evidence>
<sequence length="504" mass="59928">MAALATAVAAAASGHQQSDSCFSTPGAHQHFPFQNWKIKAEQVKKVEFIRTAEKLKNQLATIEKDKNGHLYSKKSDFRMEYSTLEELERKMTNGRKAERAKIEQQLSKIHHNVKRLQCQLKDVKPTPEFVEKLREMMEEVENAINAFKEEQRQIYEELLKEEKIATNELSALEKKIEMWALGSTAAERVFQMPSGKISMDKTLQNHLPEEVVEFEKFLQQSGGRQGGWDDYDHQLFLQIWTKHKGKASYIDEVLECLTGRTKEDILQHEEWYREFQILQERKKESIQKWKKKKQQQKDEILKHKEKSEEILRTAHLQHDEVQKQKAEEERKMRQAAVEAWKQHKAIEFAMKQASKLKEEIEKQKKQEKERQRQFQLKLVLEEYTLQKKEKEELQKLEKEKREEAEREERKRIAAEEISKFQERDLHKLELKMLEKQVKEEEKLEKEKTLAKLREKVEVHVTRDPSRLYKPTKGWEERTKEIGPTGAEPLLHIPHRAIPTWRQGL</sequence>
<feature type="coiled-coil region" evidence="2">
    <location>
        <begin position="99"/>
        <end position="175"/>
    </location>
</feature>
<gene>
    <name evidence="5" type="primary">CCDC112</name>
</gene>
<feature type="region of interest" description="Disordered" evidence="3">
    <location>
        <begin position="467"/>
        <end position="489"/>
    </location>
</feature>
<dbReference type="InParanoid" id="A0A1U7RIK5"/>
<dbReference type="Proteomes" id="UP000189705">
    <property type="component" value="Unplaced"/>
</dbReference>
<evidence type="ECO:0000313" key="5">
    <source>
        <dbReference type="RefSeq" id="XP_006024052.1"/>
    </source>
</evidence>
<dbReference type="RefSeq" id="XP_006024052.1">
    <property type="nucleotide sequence ID" value="XM_006023990.3"/>
</dbReference>
<keyword evidence="1 2" id="KW-0175">Coiled coil</keyword>
<dbReference type="InterPro" id="IPR039902">
    <property type="entry name" value="CCDC148/CCDC112"/>
</dbReference>
<dbReference type="GeneID" id="102376614"/>
<dbReference type="CTD" id="153733"/>
<dbReference type="STRING" id="38654.A0A1U7RIK5"/>
<keyword evidence="4" id="KW-1185">Reference proteome</keyword>